<evidence type="ECO:0000256" key="1">
    <source>
        <dbReference type="SAM" id="SignalP"/>
    </source>
</evidence>
<feature type="chain" id="PRO_5021189015" evidence="1">
    <location>
        <begin position="16"/>
        <end position="98"/>
    </location>
</feature>
<evidence type="ECO:0000313" key="3">
    <source>
        <dbReference type="Proteomes" id="UP000499080"/>
    </source>
</evidence>
<keyword evidence="3" id="KW-1185">Reference proteome</keyword>
<dbReference type="EMBL" id="BGPR01000511">
    <property type="protein sequence ID" value="GBM24119.1"/>
    <property type="molecule type" value="Genomic_DNA"/>
</dbReference>
<name>A0A4Y2E761_ARAVE</name>
<gene>
    <name evidence="2" type="ORF">AVEN_50237_1</name>
</gene>
<keyword evidence="1" id="KW-0732">Signal</keyword>
<dbReference type="Proteomes" id="UP000499080">
    <property type="component" value="Unassembled WGS sequence"/>
</dbReference>
<dbReference type="AlphaFoldDB" id="A0A4Y2E761"/>
<organism evidence="2 3">
    <name type="scientific">Araneus ventricosus</name>
    <name type="common">Orbweaver spider</name>
    <name type="synonym">Epeira ventricosa</name>
    <dbReference type="NCBI Taxonomy" id="182803"/>
    <lineage>
        <taxon>Eukaryota</taxon>
        <taxon>Metazoa</taxon>
        <taxon>Ecdysozoa</taxon>
        <taxon>Arthropoda</taxon>
        <taxon>Chelicerata</taxon>
        <taxon>Arachnida</taxon>
        <taxon>Araneae</taxon>
        <taxon>Araneomorphae</taxon>
        <taxon>Entelegynae</taxon>
        <taxon>Araneoidea</taxon>
        <taxon>Araneidae</taxon>
        <taxon>Araneus</taxon>
    </lineage>
</organism>
<evidence type="ECO:0000313" key="2">
    <source>
        <dbReference type="EMBL" id="GBM24119.1"/>
    </source>
</evidence>
<comment type="caution">
    <text evidence="2">The sequence shown here is derived from an EMBL/GenBank/DDBJ whole genome shotgun (WGS) entry which is preliminary data.</text>
</comment>
<protein>
    <submittedName>
        <fullName evidence="2">Uncharacterized protein</fullName>
    </submittedName>
</protein>
<sequence>MVLLFVIFALELYRPIPICSELKAIPLEAGQTGNYFSDNSFPKSRGRETWSYLSCRDVVLRQKPNLYRRLVRVFDPMLIFYALLERCSEDFLFDDDRE</sequence>
<feature type="signal peptide" evidence="1">
    <location>
        <begin position="1"/>
        <end position="15"/>
    </location>
</feature>
<accession>A0A4Y2E761</accession>
<reference evidence="2 3" key="1">
    <citation type="journal article" date="2019" name="Sci. Rep.">
        <title>Orb-weaving spider Araneus ventricosus genome elucidates the spidroin gene catalogue.</title>
        <authorList>
            <person name="Kono N."/>
            <person name="Nakamura H."/>
            <person name="Ohtoshi R."/>
            <person name="Moran D.A.P."/>
            <person name="Shinohara A."/>
            <person name="Yoshida Y."/>
            <person name="Fujiwara M."/>
            <person name="Mori M."/>
            <person name="Tomita M."/>
            <person name="Arakawa K."/>
        </authorList>
    </citation>
    <scope>NUCLEOTIDE SEQUENCE [LARGE SCALE GENOMIC DNA]</scope>
</reference>
<proteinExistence type="predicted"/>